<protein>
    <submittedName>
        <fullName evidence="2">Uncharacterized protein</fullName>
    </submittedName>
</protein>
<keyword evidence="1" id="KW-1185">Reference proteome</keyword>
<evidence type="ECO:0000313" key="2">
    <source>
        <dbReference type="RefSeq" id="XP_030978628.1"/>
    </source>
</evidence>
<organism evidence="1 2">
    <name type="scientific">Pyricularia grisea</name>
    <name type="common">Crabgrass-specific blast fungus</name>
    <name type="synonym">Magnaporthe grisea</name>
    <dbReference type="NCBI Taxonomy" id="148305"/>
    <lineage>
        <taxon>Eukaryota</taxon>
        <taxon>Fungi</taxon>
        <taxon>Dikarya</taxon>
        <taxon>Ascomycota</taxon>
        <taxon>Pezizomycotina</taxon>
        <taxon>Sordariomycetes</taxon>
        <taxon>Sordariomycetidae</taxon>
        <taxon>Magnaporthales</taxon>
        <taxon>Pyriculariaceae</taxon>
        <taxon>Pyricularia</taxon>
    </lineage>
</organism>
<dbReference type="KEGG" id="pgri:PgNI_08687"/>
<dbReference type="OrthoDB" id="67027at2759"/>
<sequence length="84" mass="9462">MIEHPIDGDKVLPGKLRRDILATTAGVILGAVHKAGGSRSLRAVMERLRLFRHPLLTNEQFDNKEFVDNEERLIEMVEEKGLGL</sequence>
<accession>A0A6P8AUN4</accession>
<proteinExistence type="predicted"/>
<gene>
    <name evidence="2" type="ORF">PgNI_08687</name>
</gene>
<dbReference type="AlphaFoldDB" id="A0A6P8AUN4"/>
<reference evidence="1 2" key="1">
    <citation type="journal article" date="2019" name="Mol. Biol. Evol.">
        <title>Blast fungal genomes show frequent chromosomal changes, gene gains and losses, and effector gene turnover.</title>
        <authorList>
            <person name="Gomez Luciano L.B."/>
            <person name="Jason Tsai I."/>
            <person name="Chuma I."/>
            <person name="Tosa Y."/>
            <person name="Chen Y.H."/>
            <person name="Li J.Y."/>
            <person name="Li M.Y."/>
            <person name="Jade Lu M.Y."/>
            <person name="Nakayashiki H."/>
            <person name="Li W.H."/>
        </authorList>
    </citation>
    <scope>NUCLEOTIDE SEQUENCE [LARGE SCALE GENOMIC DNA]</scope>
    <source>
        <strain evidence="1 2">NI907</strain>
    </source>
</reference>
<evidence type="ECO:0000313" key="1">
    <source>
        <dbReference type="Proteomes" id="UP000515153"/>
    </source>
</evidence>
<name>A0A6P8AUN4_PYRGI</name>
<dbReference type="RefSeq" id="XP_030978628.1">
    <property type="nucleotide sequence ID" value="XM_031128682.1"/>
</dbReference>
<dbReference type="GeneID" id="41963590"/>
<reference evidence="2" key="2">
    <citation type="submission" date="2019-10" db="EMBL/GenBank/DDBJ databases">
        <authorList>
            <consortium name="NCBI Genome Project"/>
        </authorList>
    </citation>
    <scope>NUCLEOTIDE SEQUENCE</scope>
    <source>
        <strain evidence="2">NI907</strain>
    </source>
</reference>
<dbReference type="Proteomes" id="UP000515153">
    <property type="component" value="Chromosome V"/>
</dbReference>
<reference evidence="2" key="3">
    <citation type="submission" date="2025-08" db="UniProtKB">
        <authorList>
            <consortium name="RefSeq"/>
        </authorList>
    </citation>
    <scope>IDENTIFICATION</scope>
    <source>
        <strain evidence="2">NI907</strain>
    </source>
</reference>